<evidence type="ECO:0000259" key="2">
    <source>
        <dbReference type="PROSITE" id="PS50110"/>
    </source>
</evidence>
<name>A0A364Y4J9_9BACT</name>
<dbReference type="GO" id="GO:0003677">
    <property type="term" value="F:DNA binding"/>
    <property type="evidence" value="ECO:0007669"/>
    <property type="project" value="UniProtKB-KW"/>
</dbReference>
<proteinExistence type="predicted"/>
<reference evidence="4 5" key="1">
    <citation type="submission" date="2018-06" db="EMBL/GenBank/DDBJ databases">
        <title>Chryseolinea flavus sp. nov., a member of the phylum Bacteroidetes isolated from soil.</title>
        <authorList>
            <person name="Li Y."/>
            <person name="Wang J."/>
        </authorList>
    </citation>
    <scope>NUCLEOTIDE SEQUENCE [LARGE SCALE GENOMIC DNA]</scope>
    <source>
        <strain evidence="4 5">SDU1-6</strain>
    </source>
</reference>
<feature type="domain" description="HTH LytTR-type" evidence="3">
    <location>
        <begin position="137"/>
        <end position="224"/>
    </location>
</feature>
<dbReference type="InterPro" id="IPR046947">
    <property type="entry name" value="LytR-like"/>
</dbReference>
<evidence type="ECO:0000313" key="4">
    <source>
        <dbReference type="EMBL" id="RAW01706.1"/>
    </source>
</evidence>
<dbReference type="SMART" id="SM00850">
    <property type="entry name" value="LytTR"/>
    <property type="match status" value="1"/>
</dbReference>
<accession>A0A364Y4J9</accession>
<keyword evidence="5" id="KW-1185">Reference proteome</keyword>
<evidence type="ECO:0000259" key="3">
    <source>
        <dbReference type="PROSITE" id="PS50930"/>
    </source>
</evidence>
<gene>
    <name evidence="4" type="ORF">DQQ10_08625</name>
</gene>
<dbReference type="Proteomes" id="UP000251889">
    <property type="component" value="Unassembled WGS sequence"/>
</dbReference>
<evidence type="ECO:0000256" key="1">
    <source>
        <dbReference type="PROSITE-ProRule" id="PRU00169"/>
    </source>
</evidence>
<dbReference type="PANTHER" id="PTHR37299">
    <property type="entry name" value="TRANSCRIPTIONAL REGULATOR-RELATED"/>
    <property type="match status" value="1"/>
</dbReference>
<feature type="domain" description="Response regulatory" evidence="2">
    <location>
        <begin position="6"/>
        <end position="117"/>
    </location>
</feature>
<dbReference type="EMBL" id="QMFY01000003">
    <property type="protein sequence ID" value="RAW01706.1"/>
    <property type="molecule type" value="Genomic_DNA"/>
</dbReference>
<sequence length="241" mass="27696">MTAKLNCIIIDDEPVARKGLQEYIEALEFLSLRGTGENTFKAAELLRIHSVDLMFLDIQMPHQSGLAFLKELSNPPITILTTAYSEHAVEGFSLDVIDYLVKPIPFERFKKACQKAYDFQQLRMKASSQPDSVESYFFVKCDGKFEKIFFHEVRYVEALQNYAVIYTAGRKFITYITLSGVEAKLPEKKFLKVHKSFIVGLEHVRAIEGNELIIESSRIPISRSLRDEVLHRIMGSHLFKR</sequence>
<dbReference type="InterPro" id="IPR007492">
    <property type="entry name" value="LytTR_DNA-bd_dom"/>
</dbReference>
<dbReference type="PROSITE" id="PS50110">
    <property type="entry name" value="RESPONSE_REGULATORY"/>
    <property type="match status" value="1"/>
</dbReference>
<dbReference type="PANTHER" id="PTHR37299:SF1">
    <property type="entry name" value="STAGE 0 SPORULATION PROTEIN A HOMOLOG"/>
    <property type="match status" value="1"/>
</dbReference>
<comment type="caution">
    <text evidence="4">The sequence shown here is derived from an EMBL/GenBank/DDBJ whole genome shotgun (WGS) entry which is preliminary data.</text>
</comment>
<dbReference type="Gene3D" id="3.40.50.2300">
    <property type="match status" value="1"/>
</dbReference>
<dbReference type="SMART" id="SM00448">
    <property type="entry name" value="REC"/>
    <property type="match status" value="1"/>
</dbReference>
<evidence type="ECO:0000313" key="5">
    <source>
        <dbReference type="Proteomes" id="UP000251889"/>
    </source>
</evidence>
<dbReference type="SUPFAM" id="SSF52172">
    <property type="entry name" value="CheY-like"/>
    <property type="match status" value="1"/>
</dbReference>
<dbReference type="Pfam" id="PF00072">
    <property type="entry name" value="Response_reg"/>
    <property type="match status" value="1"/>
</dbReference>
<dbReference type="InterPro" id="IPR011006">
    <property type="entry name" value="CheY-like_superfamily"/>
</dbReference>
<dbReference type="Pfam" id="PF04397">
    <property type="entry name" value="LytTR"/>
    <property type="match status" value="1"/>
</dbReference>
<dbReference type="GO" id="GO:0000156">
    <property type="term" value="F:phosphorelay response regulator activity"/>
    <property type="evidence" value="ECO:0007669"/>
    <property type="project" value="InterPro"/>
</dbReference>
<dbReference type="RefSeq" id="WP_112746446.1">
    <property type="nucleotide sequence ID" value="NZ_QMFY01000003.1"/>
</dbReference>
<keyword evidence="1" id="KW-0597">Phosphoprotein</keyword>
<organism evidence="4 5">
    <name type="scientific">Pseudochryseolinea flava</name>
    <dbReference type="NCBI Taxonomy" id="2059302"/>
    <lineage>
        <taxon>Bacteria</taxon>
        <taxon>Pseudomonadati</taxon>
        <taxon>Bacteroidota</taxon>
        <taxon>Cytophagia</taxon>
        <taxon>Cytophagales</taxon>
        <taxon>Fulvivirgaceae</taxon>
        <taxon>Pseudochryseolinea</taxon>
    </lineage>
</organism>
<dbReference type="OrthoDB" id="1646880at2"/>
<dbReference type="AlphaFoldDB" id="A0A364Y4J9"/>
<dbReference type="Gene3D" id="2.40.50.1020">
    <property type="entry name" value="LytTr DNA-binding domain"/>
    <property type="match status" value="1"/>
</dbReference>
<dbReference type="PROSITE" id="PS50930">
    <property type="entry name" value="HTH_LYTTR"/>
    <property type="match status" value="1"/>
</dbReference>
<keyword evidence="4" id="KW-0238">DNA-binding</keyword>
<dbReference type="InterPro" id="IPR001789">
    <property type="entry name" value="Sig_transdc_resp-reg_receiver"/>
</dbReference>
<feature type="modified residue" description="4-aspartylphosphate" evidence="1">
    <location>
        <position position="57"/>
    </location>
</feature>
<protein>
    <submittedName>
        <fullName evidence="4">DNA-binding response regulator</fullName>
    </submittedName>
</protein>